<dbReference type="GO" id="GO:0006313">
    <property type="term" value="P:DNA transposition"/>
    <property type="evidence" value="ECO:0007669"/>
    <property type="project" value="UniProtKB-UniRule"/>
</dbReference>
<evidence type="ECO:0000313" key="13">
    <source>
        <dbReference type="Proteomes" id="UP000008305"/>
    </source>
</evidence>
<evidence type="ECO:0000256" key="6">
    <source>
        <dbReference type="ARBA" id="ARBA00023125"/>
    </source>
</evidence>
<comment type="subcellular location">
    <subcellularLocation>
        <location evidence="1 9">Cytoplasm</location>
    </subcellularLocation>
</comment>
<feature type="active site" evidence="9">
    <location>
        <position position="266"/>
    </location>
</feature>
<dbReference type="Pfam" id="PF00589">
    <property type="entry name" value="Phage_integrase"/>
    <property type="match status" value="1"/>
</dbReference>
<feature type="active site" evidence="9">
    <location>
        <position position="195"/>
    </location>
</feature>
<feature type="active site" evidence="9">
    <location>
        <position position="173"/>
    </location>
</feature>
<dbReference type="GO" id="GO:0051301">
    <property type="term" value="P:cell division"/>
    <property type="evidence" value="ECO:0007669"/>
    <property type="project" value="UniProtKB-KW"/>
</dbReference>
<proteinExistence type="inferred from homology"/>
<feature type="active site" evidence="9">
    <location>
        <position position="269"/>
    </location>
</feature>
<keyword evidence="2 9" id="KW-0963">Cytoplasm</keyword>
<accession>A0AA34RC05</accession>
<dbReference type="Gene3D" id="1.10.150.130">
    <property type="match status" value="1"/>
</dbReference>
<dbReference type="InterPro" id="IPR011010">
    <property type="entry name" value="DNA_brk_join_enz"/>
</dbReference>
<dbReference type="GO" id="GO:0005737">
    <property type="term" value="C:cytoplasm"/>
    <property type="evidence" value="ECO:0007669"/>
    <property type="project" value="UniProtKB-SubCell"/>
</dbReference>
<evidence type="ECO:0000259" key="11">
    <source>
        <dbReference type="PROSITE" id="PS51900"/>
    </source>
</evidence>
<sequence>MEKYASRILKKSPLNTGSMENFMPHVQFSNDILEKFSLFLSVDRGLCQQTILAYSQDISLFLLLNKILSTEEISQNSVCYFVEKLHERNEAEATLARRLIALKVFFIFLKDAQLLKHPPIIEHPKIWKRLPTVLSPQEVEQLLLTPKRAKHLSPLIVARDTAILYTLYSTGIRVSELCDLEIGDVNDEFIRVTGKGSKTRLVPLGSLARDAIDAYLSPFRDLMRQKSPKEEHLFLSFRGKKLERSCIWRRIHEYAKQITSKPVSPHSLRHAFATHLLNNKADLRVIQEMLGHSRISSTEIYTHVASDALIEKFHTFHPRLD</sequence>
<evidence type="ECO:0000256" key="7">
    <source>
        <dbReference type="ARBA" id="ARBA00023172"/>
    </source>
</evidence>
<evidence type="ECO:0000256" key="2">
    <source>
        <dbReference type="ARBA" id="ARBA00022490"/>
    </source>
</evidence>
<evidence type="ECO:0000259" key="10">
    <source>
        <dbReference type="PROSITE" id="PS51898"/>
    </source>
</evidence>
<dbReference type="CDD" id="cd00798">
    <property type="entry name" value="INT_XerDC_C"/>
    <property type="match status" value="1"/>
</dbReference>
<dbReference type="Gene3D" id="1.10.443.10">
    <property type="entry name" value="Intergrase catalytic core"/>
    <property type="match status" value="1"/>
</dbReference>
<dbReference type="HAMAP" id="MF_01808">
    <property type="entry name" value="Recomb_XerC_XerD"/>
    <property type="match status" value="1"/>
</dbReference>
<reference evidence="12 13" key="1">
    <citation type="journal article" date="2011" name="J. Bacteriol.">
        <title>Genome sequence of the obligate intracellular animal pathogen Chlamydia pecorum E58.</title>
        <authorList>
            <person name="Mojica S."/>
            <person name="Huot Creasy H."/>
            <person name="Daugherty S."/>
            <person name="Read T.D."/>
            <person name="Kim T."/>
            <person name="Kaltenboeck B."/>
            <person name="Bavoil P."/>
            <person name="Myers G.S."/>
        </authorList>
    </citation>
    <scope>NUCLEOTIDE SEQUENCE [LARGE SCALE GENOMIC DNA]</scope>
    <source>
        <strain evidence="12 13">E58</strain>
    </source>
</reference>
<evidence type="ECO:0000256" key="5">
    <source>
        <dbReference type="ARBA" id="ARBA00022908"/>
    </source>
</evidence>
<dbReference type="AlphaFoldDB" id="A0AA34RC05"/>
<organism evidence="12 13">
    <name type="scientific">Chlamydia pecorum (strain ATCC VR-628 / DSM 29919 / E58)</name>
    <name type="common">Chlamydophila pecorum</name>
    <dbReference type="NCBI Taxonomy" id="331635"/>
    <lineage>
        <taxon>Bacteria</taxon>
        <taxon>Pseudomonadati</taxon>
        <taxon>Chlamydiota</taxon>
        <taxon>Chlamydiia</taxon>
        <taxon>Chlamydiales</taxon>
        <taxon>Chlamydiaceae</taxon>
        <taxon>Chlamydia/Chlamydophila group</taxon>
        <taxon>Chlamydia</taxon>
    </lineage>
</organism>
<dbReference type="KEGG" id="cpm:G5S_0003"/>
<comment type="similarity">
    <text evidence="9">Belongs to the 'phage' integrase family. XerC subfamily.</text>
</comment>
<evidence type="ECO:0000256" key="3">
    <source>
        <dbReference type="ARBA" id="ARBA00022618"/>
    </source>
</evidence>
<dbReference type="EMBL" id="CP002608">
    <property type="protein sequence ID" value="AEB41041.1"/>
    <property type="molecule type" value="Genomic_DNA"/>
</dbReference>
<keyword evidence="4 9" id="KW-0159">Chromosome partition</keyword>
<dbReference type="NCBIfam" id="NF001399">
    <property type="entry name" value="PRK00283.1"/>
    <property type="match status" value="1"/>
</dbReference>
<dbReference type="InterPro" id="IPR002104">
    <property type="entry name" value="Integrase_catalytic"/>
</dbReference>
<dbReference type="PROSITE" id="PS51898">
    <property type="entry name" value="TYR_RECOMBINASE"/>
    <property type="match status" value="1"/>
</dbReference>
<keyword evidence="8 9" id="KW-0131">Cell cycle</keyword>
<comment type="subunit">
    <text evidence="9">Forms a cyclic heterotetrameric complex composed of two molecules of XerC and two molecules of XerD.</text>
</comment>
<dbReference type="InterPro" id="IPR013762">
    <property type="entry name" value="Integrase-like_cat_sf"/>
</dbReference>
<dbReference type="InterPro" id="IPR044068">
    <property type="entry name" value="CB"/>
</dbReference>
<protein>
    <recommendedName>
        <fullName evidence="9">Tyrosine recombinase XerC</fullName>
    </recommendedName>
</protein>
<keyword evidence="6 9" id="KW-0238">DNA-binding</keyword>
<keyword evidence="5 9" id="KW-0229">DNA integration</keyword>
<feature type="active site" evidence="9">
    <location>
        <position position="292"/>
    </location>
</feature>
<name>A0AA34RC05_CHLPE</name>
<comment type="function">
    <text evidence="9">Site-specific tyrosine recombinase, which acts by catalyzing the cutting and rejoining of the recombining DNA molecules. The XerC-XerD complex is essential to convert dimers of the bacterial chromosome into monomers to permit their segregation at cell division. It also contributes to the segregational stability of plasmids.</text>
</comment>
<keyword evidence="3 9" id="KW-0132">Cell division</keyword>
<dbReference type="SUPFAM" id="SSF47823">
    <property type="entry name" value="lambda integrase-like, N-terminal domain"/>
    <property type="match status" value="1"/>
</dbReference>
<feature type="domain" description="Tyr recombinase" evidence="10">
    <location>
        <begin position="129"/>
        <end position="314"/>
    </location>
</feature>
<dbReference type="GO" id="GO:0007059">
    <property type="term" value="P:chromosome segregation"/>
    <property type="evidence" value="ECO:0007669"/>
    <property type="project" value="UniProtKB-UniRule"/>
</dbReference>
<dbReference type="PROSITE" id="PS51900">
    <property type="entry name" value="CB"/>
    <property type="match status" value="1"/>
</dbReference>
<dbReference type="Proteomes" id="UP000008305">
    <property type="component" value="Chromosome"/>
</dbReference>
<evidence type="ECO:0000256" key="9">
    <source>
        <dbReference type="HAMAP-Rule" id="MF_01808"/>
    </source>
</evidence>
<dbReference type="InterPro" id="IPR004107">
    <property type="entry name" value="Integrase_SAM-like_N"/>
</dbReference>
<dbReference type="PANTHER" id="PTHR30349">
    <property type="entry name" value="PHAGE INTEGRASE-RELATED"/>
    <property type="match status" value="1"/>
</dbReference>
<dbReference type="InterPro" id="IPR050090">
    <property type="entry name" value="Tyrosine_recombinase_XerCD"/>
</dbReference>
<gene>
    <name evidence="12" type="primary">xerD</name>
    <name evidence="9" type="synonym">xerC</name>
    <name evidence="12" type="ordered locus">G5S_0003</name>
</gene>
<keyword evidence="7 9" id="KW-0233">DNA recombination</keyword>
<evidence type="ECO:0000256" key="4">
    <source>
        <dbReference type="ARBA" id="ARBA00022829"/>
    </source>
</evidence>
<dbReference type="SUPFAM" id="SSF56349">
    <property type="entry name" value="DNA breaking-rejoining enzymes"/>
    <property type="match status" value="1"/>
</dbReference>
<dbReference type="InterPro" id="IPR023009">
    <property type="entry name" value="Tyrosine_recombinase_XerC/XerD"/>
</dbReference>
<dbReference type="PANTHER" id="PTHR30349:SF81">
    <property type="entry name" value="TYROSINE RECOMBINASE XERC"/>
    <property type="match status" value="1"/>
</dbReference>
<dbReference type="InterPro" id="IPR010998">
    <property type="entry name" value="Integrase_recombinase_N"/>
</dbReference>
<dbReference type="Pfam" id="PF02899">
    <property type="entry name" value="Phage_int_SAM_1"/>
    <property type="match status" value="1"/>
</dbReference>
<dbReference type="GO" id="GO:0009037">
    <property type="term" value="F:tyrosine-based site-specific recombinase activity"/>
    <property type="evidence" value="ECO:0007669"/>
    <property type="project" value="UniProtKB-UniRule"/>
</dbReference>
<feature type="active site" description="O-(3'-phospho-DNA)-tyrosine intermediate" evidence="9">
    <location>
        <position position="301"/>
    </location>
</feature>
<evidence type="ECO:0000256" key="1">
    <source>
        <dbReference type="ARBA" id="ARBA00004496"/>
    </source>
</evidence>
<evidence type="ECO:0000313" key="12">
    <source>
        <dbReference type="EMBL" id="AEB41041.1"/>
    </source>
</evidence>
<feature type="domain" description="Core-binding (CB)" evidence="11">
    <location>
        <begin position="27"/>
        <end position="110"/>
    </location>
</feature>
<evidence type="ECO:0000256" key="8">
    <source>
        <dbReference type="ARBA" id="ARBA00023306"/>
    </source>
</evidence>
<keyword evidence="13" id="KW-1185">Reference proteome</keyword>
<dbReference type="GO" id="GO:0003677">
    <property type="term" value="F:DNA binding"/>
    <property type="evidence" value="ECO:0007669"/>
    <property type="project" value="UniProtKB-UniRule"/>
</dbReference>